<name>A0A3B0V2I4_9ZZZZ</name>
<protein>
    <submittedName>
        <fullName evidence="2">Uncharacterized protein</fullName>
    </submittedName>
</protein>
<evidence type="ECO:0000313" key="2">
    <source>
        <dbReference type="EMBL" id="VAW31079.1"/>
    </source>
</evidence>
<dbReference type="EMBL" id="UOEU01000153">
    <property type="protein sequence ID" value="VAW31079.1"/>
    <property type="molecule type" value="Genomic_DNA"/>
</dbReference>
<keyword evidence="1" id="KW-0812">Transmembrane</keyword>
<proteinExistence type="predicted"/>
<evidence type="ECO:0000256" key="1">
    <source>
        <dbReference type="SAM" id="Phobius"/>
    </source>
</evidence>
<accession>A0A3B0V2I4</accession>
<keyword evidence="1" id="KW-0472">Membrane</keyword>
<reference evidence="2" key="1">
    <citation type="submission" date="2018-06" db="EMBL/GenBank/DDBJ databases">
        <authorList>
            <person name="Zhirakovskaya E."/>
        </authorList>
    </citation>
    <scope>NUCLEOTIDE SEQUENCE</scope>
</reference>
<dbReference type="AlphaFoldDB" id="A0A3B0V2I4"/>
<gene>
    <name evidence="2" type="ORF">MNBD_CHLOROFLEXI01-1197</name>
</gene>
<feature type="transmembrane region" description="Helical" evidence="1">
    <location>
        <begin position="6"/>
        <end position="27"/>
    </location>
</feature>
<sequence length="38" mass="3989">MNKSKVFVYAILGIITLALVAAALIYLPGFIQALHGTG</sequence>
<organism evidence="2">
    <name type="scientific">hydrothermal vent metagenome</name>
    <dbReference type="NCBI Taxonomy" id="652676"/>
    <lineage>
        <taxon>unclassified sequences</taxon>
        <taxon>metagenomes</taxon>
        <taxon>ecological metagenomes</taxon>
    </lineage>
</organism>
<keyword evidence="1" id="KW-1133">Transmembrane helix</keyword>